<gene>
    <name evidence="1" type="ORF">UFOPK1650_00640</name>
</gene>
<sequence>MSDHREWKIESIMQVLEACQSCREDSDTVITTEPRDDLLLLRSTESVVVEPDDLCIGVVGIGTTATVEDLAHSFWS</sequence>
<organism evidence="1">
    <name type="scientific">freshwater metagenome</name>
    <dbReference type="NCBI Taxonomy" id="449393"/>
    <lineage>
        <taxon>unclassified sequences</taxon>
        <taxon>metagenomes</taxon>
        <taxon>ecological metagenomes</taxon>
    </lineage>
</organism>
<reference evidence="1" key="1">
    <citation type="submission" date="2020-05" db="EMBL/GenBank/DDBJ databases">
        <authorList>
            <person name="Chiriac C."/>
            <person name="Salcher M."/>
            <person name="Ghai R."/>
            <person name="Kavagutti S V."/>
        </authorList>
    </citation>
    <scope>NUCLEOTIDE SEQUENCE</scope>
</reference>
<protein>
    <submittedName>
        <fullName evidence="1">Unannotated protein</fullName>
    </submittedName>
</protein>
<proteinExistence type="predicted"/>
<dbReference type="AlphaFoldDB" id="A0A6J6E0C9"/>
<dbReference type="EMBL" id="CAEZTJ010000083">
    <property type="protein sequence ID" value="CAB4569831.1"/>
    <property type="molecule type" value="Genomic_DNA"/>
</dbReference>
<evidence type="ECO:0000313" key="1">
    <source>
        <dbReference type="EMBL" id="CAB4569831.1"/>
    </source>
</evidence>
<name>A0A6J6E0C9_9ZZZZ</name>
<accession>A0A6J6E0C9</accession>